<evidence type="ECO:0000256" key="5">
    <source>
        <dbReference type="ARBA" id="ARBA00022989"/>
    </source>
</evidence>
<dbReference type="InterPro" id="IPR051393">
    <property type="entry name" value="ABC_transporter_permease"/>
</dbReference>
<organism evidence="9">
    <name type="scientific">Cyanobacterium aponinum AL20115</name>
    <dbReference type="NCBI Taxonomy" id="3090662"/>
    <lineage>
        <taxon>Bacteria</taxon>
        <taxon>Bacillati</taxon>
        <taxon>Cyanobacteriota</taxon>
        <taxon>Cyanophyceae</taxon>
        <taxon>Oscillatoriophycideae</taxon>
        <taxon>Chroococcales</taxon>
        <taxon>Geminocystaceae</taxon>
        <taxon>Cyanobacterium</taxon>
    </lineage>
</organism>
<feature type="transmembrane region" description="Helical" evidence="7">
    <location>
        <begin position="111"/>
        <end position="132"/>
    </location>
</feature>
<feature type="transmembrane region" description="Helical" evidence="7">
    <location>
        <begin position="20"/>
        <end position="45"/>
    </location>
</feature>
<dbReference type="InterPro" id="IPR000515">
    <property type="entry name" value="MetI-like"/>
</dbReference>
<dbReference type="AlphaFoldDB" id="A0AAF0Z872"/>
<dbReference type="GO" id="GO:0055085">
    <property type="term" value="P:transmembrane transport"/>
    <property type="evidence" value="ECO:0007669"/>
    <property type="project" value="InterPro"/>
</dbReference>
<evidence type="ECO:0000256" key="7">
    <source>
        <dbReference type="RuleBase" id="RU363032"/>
    </source>
</evidence>
<proteinExistence type="inferred from homology"/>
<comment type="subcellular location">
    <subcellularLocation>
        <location evidence="1 7">Cell membrane</location>
        <topology evidence="1 7">Multi-pass membrane protein</topology>
    </subcellularLocation>
</comment>
<dbReference type="GO" id="GO:0005886">
    <property type="term" value="C:plasma membrane"/>
    <property type="evidence" value="ECO:0007669"/>
    <property type="project" value="UniProtKB-SubCell"/>
</dbReference>
<dbReference type="PANTHER" id="PTHR30193">
    <property type="entry name" value="ABC TRANSPORTER PERMEASE PROTEIN"/>
    <property type="match status" value="1"/>
</dbReference>
<evidence type="ECO:0000256" key="4">
    <source>
        <dbReference type="ARBA" id="ARBA00022692"/>
    </source>
</evidence>
<accession>A0AAF0Z872</accession>
<sequence>MNNQTKKINLITQLNWKPWLFLTPALTLLTIFLFIPILMVFYLSFTDGNIIQISWIGLKNYRKLLIDPDFSQIIFNTIYFSIFTIIPSLIIPLFLAILLNQNLPLKGFFRTAYFLPSITSLVAMGLGFRWLFQNNGTINQILLKLNFYPINWLNSTFWAMPVLILFSTWRQIGFNLVVFLAGLQIIPQNRYEAAELDGANFWAKIWYINLPALKPTLIFATITTTIFTLKSFEQVYIMTGGGPSNSTNILAFYIYELAFRQFNFGYASATTTILLLVALILVSLQLFTTKDNE</sequence>
<dbReference type="SUPFAM" id="SSF161098">
    <property type="entry name" value="MetI-like"/>
    <property type="match status" value="1"/>
</dbReference>
<reference evidence="9" key="1">
    <citation type="submission" date="2023-11" db="EMBL/GenBank/DDBJ databases">
        <title>Genome sequence of Cyanobacterium aponinum BCRC AL20115.</title>
        <authorList>
            <person name="Chang H.-Y."/>
            <person name="Lin K.-M."/>
            <person name="Hsueh H.-T."/>
            <person name="Chu H.-A."/>
            <person name="Kuo C.-H."/>
        </authorList>
    </citation>
    <scope>NUCLEOTIDE SEQUENCE</scope>
    <source>
        <strain evidence="9">AL20115</strain>
    </source>
</reference>
<evidence type="ECO:0000313" key="9">
    <source>
        <dbReference type="EMBL" id="WPF87261.1"/>
    </source>
</evidence>
<keyword evidence="4 7" id="KW-0812">Transmembrane</keyword>
<evidence type="ECO:0000256" key="3">
    <source>
        <dbReference type="ARBA" id="ARBA00022475"/>
    </source>
</evidence>
<dbReference type="PANTHER" id="PTHR30193:SF37">
    <property type="entry name" value="INNER MEMBRANE ABC TRANSPORTER PERMEASE PROTEIN YCJO"/>
    <property type="match status" value="1"/>
</dbReference>
<keyword evidence="2 7" id="KW-0813">Transport</keyword>
<evidence type="ECO:0000259" key="8">
    <source>
        <dbReference type="PROSITE" id="PS50928"/>
    </source>
</evidence>
<feature type="transmembrane region" description="Helical" evidence="7">
    <location>
        <begin position="264"/>
        <end position="287"/>
    </location>
</feature>
<dbReference type="RefSeq" id="WP_320000907.1">
    <property type="nucleotide sequence ID" value="NZ_CP138348.1"/>
</dbReference>
<dbReference type="InterPro" id="IPR035906">
    <property type="entry name" value="MetI-like_sf"/>
</dbReference>
<evidence type="ECO:0000256" key="2">
    <source>
        <dbReference type="ARBA" id="ARBA00022448"/>
    </source>
</evidence>
<keyword evidence="6 7" id="KW-0472">Membrane</keyword>
<keyword evidence="3" id="KW-1003">Cell membrane</keyword>
<comment type="similarity">
    <text evidence="7">Belongs to the binding-protein-dependent transport system permease family.</text>
</comment>
<evidence type="ECO:0000256" key="1">
    <source>
        <dbReference type="ARBA" id="ARBA00004651"/>
    </source>
</evidence>
<name>A0AAF0Z872_9CHRO</name>
<dbReference type="Gene3D" id="1.10.3720.10">
    <property type="entry name" value="MetI-like"/>
    <property type="match status" value="1"/>
</dbReference>
<evidence type="ECO:0000256" key="6">
    <source>
        <dbReference type="ARBA" id="ARBA00023136"/>
    </source>
</evidence>
<protein>
    <submittedName>
        <fullName evidence="9">Sugar ABC transporter permease</fullName>
    </submittedName>
</protein>
<dbReference type="CDD" id="cd06261">
    <property type="entry name" value="TM_PBP2"/>
    <property type="match status" value="1"/>
</dbReference>
<feature type="transmembrane region" description="Helical" evidence="7">
    <location>
        <begin position="152"/>
        <end position="169"/>
    </location>
</feature>
<dbReference type="PROSITE" id="PS50928">
    <property type="entry name" value="ABC_TM1"/>
    <property type="match status" value="1"/>
</dbReference>
<dbReference type="EMBL" id="CP138348">
    <property type="protein sequence ID" value="WPF87261.1"/>
    <property type="molecule type" value="Genomic_DNA"/>
</dbReference>
<feature type="domain" description="ABC transmembrane type-1" evidence="8">
    <location>
        <begin position="74"/>
        <end position="285"/>
    </location>
</feature>
<keyword evidence="5 7" id="KW-1133">Transmembrane helix</keyword>
<feature type="transmembrane region" description="Helical" evidence="7">
    <location>
        <begin position="78"/>
        <end position="99"/>
    </location>
</feature>
<dbReference type="Pfam" id="PF00528">
    <property type="entry name" value="BPD_transp_1"/>
    <property type="match status" value="1"/>
</dbReference>
<gene>
    <name evidence="9" type="ORF">SAY89_10625</name>
</gene>